<keyword evidence="2" id="KW-1133">Transmembrane helix</keyword>
<feature type="transmembrane region" description="Helical" evidence="2">
    <location>
        <begin position="387"/>
        <end position="405"/>
    </location>
</feature>
<dbReference type="Pfam" id="PF25592">
    <property type="entry name" value="DUF7937"/>
    <property type="match status" value="1"/>
</dbReference>
<feature type="compositionally biased region" description="Polar residues" evidence="1">
    <location>
        <begin position="156"/>
        <end position="168"/>
    </location>
</feature>
<reference evidence="4 5" key="1">
    <citation type="submission" date="2020-10" db="EMBL/GenBank/DDBJ databases">
        <title>Draft genome and description of Brachybacterium epidermidis sp nov.</title>
        <authorList>
            <person name="Boxberger M."/>
            <person name="La Scola B."/>
        </authorList>
    </citation>
    <scope>NUCLEOTIDE SEQUENCE [LARGE SCALE GENOMIC DNA]</scope>
    <source>
        <strain evidence="4 5">Marseille-Q2903</strain>
    </source>
</reference>
<feature type="transmembrane region" description="Helical" evidence="2">
    <location>
        <begin position="523"/>
        <end position="544"/>
    </location>
</feature>
<evidence type="ECO:0000256" key="2">
    <source>
        <dbReference type="SAM" id="Phobius"/>
    </source>
</evidence>
<feature type="transmembrane region" description="Helical" evidence="2">
    <location>
        <begin position="191"/>
        <end position="211"/>
    </location>
</feature>
<organism evidence="4 5">
    <name type="scientific">Brachybacterium epidermidis</name>
    <dbReference type="NCBI Taxonomy" id="2781983"/>
    <lineage>
        <taxon>Bacteria</taxon>
        <taxon>Bacillati</taxon>
        <taxon>Actinomycetota</taxon>
        <taxon>Actinomycetes</taxon>
        <taxon>Micrococcales</taxon>
        <taxon>Dermabacteraceae</taxon>
        <taxon>Brachybacterium</taxon>
    </lineage>
</organism>
<feature type="compositionally biased region" description="Polar residues" evidence="1">
    <location>
        <begin position="66"/>
        <end position="86"/>
    </location>
</feature>
<keyword evidence="2" id="KW-0472">Membrane</keyword>
<feature type="region of interest" description="Disordered" evidence="1">
    <location>
        <begin position="1"/>
        <end position="36"/>
    </location>
</feature>
<dbReference type="EMBL" id="JADEYR010000015">
    <property type="protein sequence ID" value="MBE9404863.1"/>
    <property type="molecule type" value="Genomic_DNA"/>
</dbReference>
<keyword evidence="2" id="KW-0812">Transmembrane</keyword>
<proteinExistence type="predicted"/>
<protein>
    <recommendedName>
        <fullName evidence="3">DUF7937 domain-containing protein</fullName>
    </recommendedName>
</protein>
<feature type="transmembrane region" description="Helical" evidence="2">
    <location>
        <begin position="289"/>
        <end position="307"/>
    </location>
</feature>
<keyword evidence="5" id="KW-1185">Reference proteome</keyword>
<evidence type="ECO:0000313" key="5">
    <source>
        <dbReference type="Proteomes" id="UP000644727"/>
    </source>
</evidence>
<feature type="transmembrane region" description="Helical" evidence="2">
    <location>
        <begin position="492"/>
        <end position="511"/>
    </location>
</feature>
<name>A0ABR9W6H8_9MICO</name>
<dbReference type="RefSeq" id="WP_193866606.1">
    <property type="nucleotide sequence ID" value="NZ_JADEYR010000015.1"/>
</dbReference>
<feature type="transmembrane region" description="Helical" evidence="2">
    <location>
        <begin position="550"/>
        <end position="572"/>
    </location>
</feature>
<feature type="transmembrane region" description="Helical" evidence="2">
    <location>
        <begin position="327"/>
        <end position="352"/>
    </location>
</feature>
<evidence type="ECO:0000256" key="1">
    <source>
        <dbReference type="SAM" id="MobiDB-lite"/>
    </source>
</evidence>
<sequence>MAGERERGTAGDSDWIFASDDPHTLPTEQLPDRAAFDRYAAPLLERKRAERAEALKEQLAQRDSGAASTVRASSEAASSDGVSQSPPLHDGGTPAAAPRSPLTPGPAARPRPEARPWPDAPAAPDRRRTLDWDLDTEERETPGAGPGMDEPVLPSRTVSYARSGTTPNVEDGAAGGIEVPERFRELGVFDALRDLLALVCLVTALTTTFTYAPVPMLGMAGKISIGIGLAALIAVHLLRWVPARPPLAVVRAVRVIGLLPALAVPLVVVAVDLVVSLPRLFSSLPDGPPVGIGVGVPLLLLGAIVGIEPRRHEGYLPHHVARNRARLLVLGIGVAAAAALLLALVMIVGRLFTTGWGFSVMVFADALISALLLAIVFAAVWRRDRSWIVFSVAAVAGLVACALADNTLRLQFAAPLSFATGFVYLPPLFAAFGVMISRSFIRTIPISFRRADWLVYTVRVFEFSVLMHAAAVIWHLLAAIASPTGVTRGGPVLHLLDAVVCACFVAVSIFARRALLERRAEVARASGVMAGAVLVVVGFLDIIVNSVATGAGSGLLTGGVALTTGIAAVLMLTVPAPVRDEFGAPDLTRMFADFRMRDTRRASLLDQVPDVNAERARRKTFPGG</sequence>
<comment type="caution">
    <text evidence="4">The sequence shown here is derived from an EMBL/GenBank/DDBJ whole genome shotgun (WGS) entry which is preliminary data.</text>
</comment>
<feature type="transmembrane region" description="Helical" evidence="2">
    <location>
        <begin position="223"/>
        <end position="241"/>
    </location>
</feature>
<feature type="transmembrane region" description="Helical" evidence="2">
    <location>
        <begin position="453"/>
        <end position="480"/>
    </location>
</feature>
<gene>
    <name evidence="4" type="ORF">IOE58_11950</name>
</gene>
<dbReference type="Proteomes" id="UP000644727">
    <property type="component" value="Unassembled WGS sequence"/>
</dbReference>
<dbReference type="InterPro" id="IPR057697">
    <property type="entry name" value="DUF7937"/>
</dbReference>
<feature type="transmembrane region" description="Helical" evidence="2">
    <location>
        <begin position="253"/>
        <end position="277"/>
    </location>
</feature>
<accession>A0ABR9W6H8</accession>
<feature type="transmembrane region" description="Helical" evidence="2">
    <location>
        <begin position="417"/>
        <end position="441"/>
    </location>
</feature>
<evidence type="ECO:0000259" key="3">
    <source>
        <dbReference type="Pfam" id="PF25592"/>
    </source>
</evidence>
<feature type="region of interest" description="Disordered" evidence="1">
    <location>
        <begin position="54"/>
        <end position="173"/>
    </location>
</feature>
<feature type="domain" description="DUF7937" evidence="3">
    <location>
        <begin position="190"/>
        <end position="581"/>
    </location>
</feature>
<feature type="transmembrane region" description="Helical" evidence="2">
    <location>
        <begin position="358"/>
        <end position="380"/>
    </location>
</feature>
<evidence type="ECO:0000313" key="4">
    <source>
        <dbReference type="EMBL" id="MBE9404863.1"/>
    </source>
</evidence>